<name>A0A392V2Y0_9FABA</name>
<dbReference type="EMBL" id="LXQA011048624">
    <property type="protein sequence ID" value="MCI82648.1"/>
    <property type="molecule type" value="Genomic_DNA"/>
</dbReference>
<protein>
    <submittedName>
        <fullName evidence="2">Uncharacterized protein</fullName>
    </submittedName>
</protein>
<dbReference type="AlphaFoldDB" id="A0A392V2Y0"/>
<evidence type="ECO:0000313" key="3">
    <source>
        <dbReference type="Proteomes" id="UP000265520"/>
    </source>
</evidence>
<organism evidence="2 3">
    <name type="scientific">Trifolium medium</name>
    <dbReference type="NCBI Taxonomy" id="97028"/>
    <lineage>
        <taxon>Eukaryota</taxon>
        <taxon>Viridiplantae</taxon>
        <taxon>Streptophyta</taxon>
        <taxon>Embryophyta</taxon>
        <taxon>Tracheophyta</taxon>
        <taxon>Spermatophyta</taxon>
        <taxon>Magnoliopsida</taxon>
        <taxon>eudicotyledons</taxon>
        <taxon>Gunneridae</taxon>
        <taxon>Pentapetalae</taxon>
        <taxon>rosids</taxon>
        <taxon>fabids</taxon>
        <taxon>Fabales</taxon>
        <taxon>Fabaceae</taxon>
        <taxon>Papilionoideae</taxon>
        <taxon>50 kb inversion clade</taxon>
        <taxon>NPAAA clade</taxon>
        <taxon>Hologalegina</taxon>
        <taxon>IRL clade</taxon>
        <taxon>Trifolieae</taxon>
        <taxon>Trifolium</taxon>
    </lineage>
</organism>
<comment type="caution">
    <text evidence="2">The sequence shown here is derived from an EMBL/GenBank/DDBJ whole genome shotgun (WGS) entry which is preliminary data.</text>
</comment>
<accession>A0A392V2Y0</accession>
<evidence type="ECO:0000256" key="1">
    <source>
        <dbReference type="SAM" id="MobiDB-lite"/>
    </source>
</evidence>
<reference evidence="2 3" key="1">
    <citation type="journal article" date="2018" name="Front. Plant Sci.">
        <title>Red Clover (Trifolium pratense) and Zigzag Clover (T. medium) - A Picture of Genomic Similarities and Differences.</title>
        <authorList>
            <person name="Dluhosova J."/>
            <person name="Istvanek J."/>
            <person name="Nedelnik J."/>
            <person name="Repkova J."/>
        </authorList>
    </citation>
    <scope>NUCLEOTIDE SEQUENCE [LARGE SCALE GENOMIC DNA]</scope>
    <source>
        <strain evidence="3">cv. 10/8</strain>
        <tissue evidence="2">Leaf</tissue>
    </source>
</reference>
<sequence>ISRSSLVKRRATGGKQKLWRKKRK</sequence>
<feature type="region of interest" description="Disordered" evidence="1">
    <location>
        <begin position="1"/>
        <end position="24"/>
    </location>
</feature>
<dbReference type="Proteomes" id="UP000265520">
    <property type="component" value="Unassembled WGS sequence"/>
</dbReference>
<evidence type="ECO:0000313" key="2">
    <source>
        <dbReference type="EMBL" id="MCI82648.1"/>
    </source>
</evidence>
<proteinExistence type="predicted"/>
<feature type="non-terminal residue" evidence="2">
    <location>
        <position position="1"/>
    </location>
</feature>
<keyword evidence="3" id="KW-1185">Reference proteome</keyword>